<dbReference type="Proteomes" id="UP001500063">
    <property type="component" value="Unassembled WGS sequence"/>
</dbReference>
<evidence type="ECO:0000256" key="1">
    <source>
        <dbReference type="SAM" id="MobiDB-lite"/>
    </source>
</evidence>
<dbReference type="EMBL" id="BAAABW010000001">
    <property type="protein sequence ID" value="GAA0330248.1"/>
    <property type="molecule type" value="Genomic_DNA"/>
</dbReference>
<keyword evidence="3" id="KW-1185">Reference proteome</keyword>
<accession>A0ABN0WAB7</accession>
<proteinExistence type="predicted"/>
<name>A0ABN0WAB7_9ACTN</name>
<feature type="region of interest" description="Disordered" evidence="1">
    <location>
        <begin position="1"/>
        <end position="25"/>
    </location>
</feature>
<organism evidence="2 3">
    <name type="scientific">Streptomyces blastmyceticus</name>
    <dbReference type="NCBI Taxonomy" id="68180"/>
    <lineage>
        <taxon>Bacteria</taxon>
        <taxon>Bacillati</taxon>
        <taxon>Actinomycetota</taxon>
        <taxon>Actinomycetes</taxon>
        <taxon>Kitasatosporales</taxon>
        <taxon>Streptomycetaceae</taxon>
        <taxon>Streptomyces</taxon>
    </lineage>
</organism>
<comment type="caution">
    <text evidence="2">The sequence shown here is derived from an EMBL/GenBank/DDBJ whole genome shotgun (WGS) entry which is preliminary data.</text>
</comment>
<sequence>MELSKMGPPLKSSTATISRRRRPESLRVVSGTVVESWLMALSPPRRSSPLGPARFPSVLNGSPAGHGQDRIYCVTRSRGDQFTTRLYVDMTTWREAFDHEALHLQGSVKSTPLAHAQSP</sequence>
<evidence type="ECO:0000313" key="2">
    <source>
        <dbReference type="EMBL" id="GAA0330248.1"/>
    </source>
</evidence>
<reference evidence="2 3" key="1">
    <citation type="journal article" date="2019" name="Int. J. Syst. Evol. Microbiol.">
        <title>The Global Catalogue of Microorganisms (GCM) 10K type strain sequencing project: providing services to taxonomists for standard genome sequencing and annotation.</title>
        <authorList>
            <consortium name="The Broad Institute Genomics Platform"/>
            <consortium name="The Broad Institute Genome Sequencing Center for Infectious Disease"/>
            <person name="Wu L."/>
            <person name="Ma J."/>
        </authorList>
    </citation>
    <scope>NUCLEOTIDE SEQUENCE [LARGE SCALE GENOMIC DNA]</scope>
    <source>
        <strain evidence="2 3">JCM 4565</strain>
    </source>
</reference>
<evidence type="ECO:0000313" key="3">
    <source>
        <dbReference type="Proteomes" id="UP001500063"/>
    </source>
</evidence>
<protein>
    <submittedName>
        <fullName evidence="2">Uncharacterized protein</fullName>
    </submittedName>
</protein>
<gene>
    <name evidence="2" type="ORF">GCM10010319_02820</name>
</gene>